<reference evidence="2" key="1">
    <citation type="submission" date="2018-02" db="EMBL/GenBank/DDBJ databases">
        <authorList>
            <person name="O'Hara-Hanley K."/>
            <person name="Soby S."/>
        </authorList>
    </citation>
    <scope>NUCLEOTIDE SEQUENCE [LARGE SCALE GENOMIC DNA]</scope>
    <source>
        <strain evidence="2">MWU14-2602</strain>
    </source>
</reference>
<comment type="caution">
    <text evidence="1">The sequence shown here is derived from an EMBL/GenBank/DDBJ whole genome shotgun (WGS) entry which is preliminary data.</text>
</comment>
<dbReference type="AlphaFoldDB" id="A0A2S5DF40"/>
<organism evidence="1 2">
    <name type="scientific">Chromobacterium alticapitis</name>
    <dbReference type="NCBI Taxonomy" id="2073169"/>
    <lineage>
        <taxon>Bacteria</taxon>
        <taxon>Pseudomonadati</taxon>
        <taxon>Pseudomonadota</taxon>
        <taxon>Betaproteobacteria</taxon>
        <taxon>Neisseriales</taxon>
        <taxon>Chromobacteriaceae</taxon>
        <taxon>Chromobacterium</taxon>
    </lineage>
</organism>
<name>A0A2S5DF40_9NEIS</name>
<accession>A0A2S5DF40</accession>
<dbReference type="Proteomes" id="UP000237082">
    <property type="component" value="Unassembled WGS sequence"/>
</dbReference>
<dbReference type="EMBL" id="PQWB01000049">
    <property type="protein sequence ID" value="POZ61649.1"/>
    <property type="molecule type" value="Genomic_DNA"/>
</dbReference>
<proteinExistence type="predicted"/>
<sequence length="71" mass="7983">MLGIQALAAVFHSASTWFCYWSVGNADKWKAGAGVLSREMQSIGDSIRKIKYLRRKAMIRRVAWPVGEKAL</sequence>
<keyword evidence="2" id="KW-1185">Reference proteome</keyword>
<gene>
    <name evidence="1" type="ORF">C2I19_12705</name>
</gene>
<evidence type="ECO:0000313" key="1">
    <source>
        <dbReference type="EMBL" id="POZ61649.1"/>
    </source>
</evidence>
<protein>
    <submittedName>
        <fullName evidence="1">Uncharacterized protein</fullName>
    </submittedName>
</protein>
<evidence type="ECO:0000313" key="2">
    <source>
        <dbReference type="Proteomes" id="UP000237082"/>
    </source>
</evidence>